<keyword evidence="2" id="KW-1133">Transmembrane helix</keyword>
<evidence type="ECO:0000313" key="3">
    <source>
        <dbReference type="EMBL" id="KAK7429786.1"/>
    </source>
</evidence>
<name>A0ABR1I8Z3_9HYPO</name>
<evidence type="ECO:0000256" key="2">
    <source>
        <dbReference type="SAM" id="Phobius"/>
    </source>
</evidence>
<organism evidence="3 4">
    <name type="scientific">Neonectria magnoliae</name>
    <dbReference type="NCBI Taxonomy" id="2732573"/>
    <lineage>
        <taxon>Eukaryota</taxon>
        <taxon>Fungi</taxon>
        <taxon>Dikarya</taxon>
        <taxon>Ascomycota</taxon>
        <taxon>Pezizomycotina</taxon>
        <taxon>Sordariomycetes</taxon>
        <taxon>Hypocreomycetidae</taxon>
        <taxon>Hypocreales</taxon>
        <taxon>Nectriaceae</taxon>
        <taxon>Neonectria</taxon>
    </lineage>
</organism>
<dbReference type="PANTHER" id="PTHR33048:SF155">
    <property type="entry name" value="INTEGRAL MEMBRANE PROTEIN"/>
    <property type="match status" value="1"/>
</dbReference>
<dbReference type="EMBL" id="JAZAVK010000025">
    <property type="protein sequence ID" value="KAK7429786.1"/>
    <property type="molecule type" value="Genomic_DNA"/>
</dbReference>
<dbReference type="PANTHER" id="PTHR33048">
    <property type="entry name" value="PTH11-LIKE INTEGRAL MEMBRANE PROTEIN (AFU_ORTHOLOGUE AFUA_5G11245)"/>
    <property type="match status" value="1"/>
</dbReference>
<dbReference type="Proteomes" id="UP001498421">
    <property type="component" value="Unassembled WGS sequence"/>
</dbReference>
<evidence type="ECO:0000313" key="4">
    <source>
        <dbReference type="Proteomes" id="UP001498421"/>
    </source>
</evidence>
<comment type="caution">
    <text evidence="3">The sequence shown here is derived from an EMBL/GenBank/DDBJ whole genome shotgun (WGS) entry which is preliminary data.</text>
</comment>
<feature type="region of interest" description="Disordered" evidence="1">
    <location>
        <begin position="123"/>
        <end position="148"/>
    </location>
</feature>
<keyword evidence="2" id="KW-0812">Transmembrane</keyword>
<feature type="compositionally biased region" description="Polar residues" evidence="1">
    <location>
        <begin position="133"/>
        <end position="143"/>
    </location>
</feature>
<feature type="transmembrane region" description="Helical" evidence="2">
    <location>
        <begin position="6"/>
        <end position="27"/>
    </location>
</feature>
<reference evidence="3 4" key="1">
    <citation type="journal article" date="2025" name="Microbiol. Resour. Announc.">
        <title>Draft genome sequences for Neonectria magnoliae and Neonectria punicea, canker pathogens of Liriodendron tulipifera and Acer saccharum in West Virginia.</title>
        <authorList>
            <person name="Petronek H.M."/>
            <person name="Kasson M.T."/>
            <person name="Metheny A.M."/>
            <person name="Stauder C.M."/>
            <person name="Lovett B."/>
            <person name="Lynch S.C."/>
            <person name="Garnas J.R."/>
            <person name="Kasson L.R."/>
            <person name="Stajich J.E."/>
        </authorList>
    </citation>
    <scope>NUCLEOTIDE SEQUENCE [LARGE SCALE GENOMIC DNA]</scope>
    <source>
        <strain evidence="3 4">NRRL 64651</strain>
    </source>
</reference>
<keyword evidence="2" id="KW-0472">Membrane</keyword>
<gene>
    <name evidence="3" type="ORF">QQZ08_003631</name>
</gene>
<protein>
    <submittedName>
        <fullName evidence="3">Uncharacterized protein</fullName>
    </submittedName>
</protein>
<proteinExistence type="predicted"/>
<sequence length="179" mass="19888">MVTTLILQSFSAFLDFYLAVYPAIVLWKLHMPKKKKMVLSLALGMGLVIEGSLIIIAACIPILQPILEMIKGRTIWQTKKSSSNRQYEDYSNQSEQQPGIELRSQQKKKVDIYGFTVHAKENSEESIVHPGKQSATTSSSRHSGTFHAHDGIIKTNVVTIAYDHGEEGPSSATTRWAAV</sequence>
<keyword evidence="4" id="KW-1185">Reference proteome</keyword>
<feature type="transmembrane region" description="Helical" evidence="2">
    <location>
        <begin position="39"/>
        <end position="63"/>
    </location>
</feature>
<accession>A0ABR1I8Z3</accession>
<evidence type="ECO:0000256" key="1">
    <source>
        <dbReference type="SAM" id="MobiDB-lite"/>
    </source>
</evidence>
<dbReference type="InterPro" id="IPR052337">
    <property type="entry name" value="SAT4-like"/>
</dbReference>